<feature type="transmembrane region" description="Helical" evidence="4">
    <location>
        <begin position="27"/>
        <end position="46"/>
    </location>
</feature>
<gene>
    <name evidence="6" type="ORF">UIB01_03565</name>
</gene>
<accession>A0A023WPJ0</accession>
<dbReference type="PANTHER" id="PTHR43080:SF2">
    <property type="entry name" value="CBS DOMAIN-CONTAINING PROTEIN"/>
    <property type="match status" value="1"/>
</dbReference>
<dbReference type="PANTHER" id="PTHR43080">
    <property type="entry name" value="CBS DOMAIN-CONTAINING PROTEIN CBSX3, MITOCHONDRIAL"/>
    <property type="match status" value="1"/>
</dbReference>
<dbReference type="Proteomes" id="UP000025238">
    <property type="component" value="Chromosome"/>
</dbReference>
<reference evidence="6 7" key="1">
    <citation type="submission" date="2014-03" db="EMBL/GenBank/DDBJ databases">
        <title>Complete genome sequence of Pseudomonas stutzeri 19SMN4.</title>
        <authorList>
            <person name="Brunet-Galmes I."/>
            <person name="Nogales B."/>
            <person name="Busquets A."/>
            <person name="Pena A."/>
            <person name="Gomila M."/>
            <person name="Garcia-Valdes E."/>
            <person name="Lalucat J."/>
            <person name="Bennasar A."/>
            <person name="Bosch R."/>
        </authorList>
    </citation>
    <scope>NUCLEOTIDE SEQUENCE [LARGE SCALE GENOMIC DNA]</scope>
    <source>
        <strain evidence="6 7">19SMN4</strain>
    </source>
</reference>
<dbReference type="SUPFAM" id="SSF54631">
    <property type="entry name" value="CBS-domain pair"/>
    <property type="match status" value="1"/>
</dbReference>
<dbReference type="InterPro" id="IPR058581">
    <property type="entry name" value="TM_HPP"/>
</dbReference>
<feature type="region of interest" description="Disordered" evidence="3">
    <location>
        <begin position="174"/>
        <end position="193"/>
    </location>
</feature>
<dbReference type="PROSITE" id="PS51371">
    <property type="entry name" value="CBS"/>
    <property type="match status" value="2"/>
</dbReference>
<dbReference type="Pfam" id="PF00571">
    <property type="entry name" value="CBS"/>
    <property type="match status" value="2"/>
</dbReference>
<feature type="transmembrane region" description="Helical" evidence="4">
    <location>
        <begin position="52"/>
        <end position="70"/>
    </location>
</feature>
<feature type="transmembrane region" description="Helical" evidence="4">
    <location>
        <begin position="142"/>
        <end position="164"/>
    </location>
</feature>
<keyword evidence="4" id="KW-1133">Transmembrane helix</keyword>
<organism evidence="6 7">
    <name type="scientific">Stutzerimonas stutzeri</name>
    <name type="common">Pseudomonas stutzeri</name>
    <dbReference type="NCBI Taxonomy" id="316"/>
    <lineage>
        <taxon>Bacteria</taxon>
        <taxon>Pseudomonadati</taxon>
        <taxon>Pseudomonadota</taxon>
        <taxon>Gammaproteobacteria</taxon>
        <taxon>Pseudomonadales</taxon>
        <taxon>Pseudomonadaceae</taxon>
        <taxon>Stutzerimonas</taxon>
    </lineage>
</organism>
<name>A0A023WPJ0_STUST</name>
<dbReference type="InterPro" id="IPR000644">
    <property type="entry name" value="CBS_dom"/>
</dbReference>
<evidence type="ECO:0000259" key="5">
    <source>
        <dbReference type="PROSITE" id="PS51371"/>
    </source>
</evidence>
<dbReference type="KEGG" id="pstu:UIB01_03565"/>
<keyword evidence="4" id="KW-0472">Membrane</keyword>
<dbReference type="Gene3D" id="3.10.580.10">
    <property type="entry name" value="CBS-domain"/>
    <property type="match status" value="2"/>
</dbReference>
<feature type="compositionally biased region" description="Basic and acidic residues" evidence="3">
    <location>
        <begin position="177"/>
        <end position="193"/>
    </location>
</feature>
<evidence type="ECO:0000313" key="6">
    <source>
        <dbReference type="EMBL" id="AHY41585.1"/>
    </source>
</evidence>
<dbReference type="SMART" id="SM00116">
    <property type="entry name" value="CBS"/>
    <property type="match status" value="2"/>
</dbReference>
<dbReference type="EMBL" id="CP007509">
    <property type="protein sequence ID" value="AHY41585.1"/>
    <property type="molecule type" value="Genomic_DNA"/>
</dbReference>
<dbReference type="AlphaFoldDB" id="A0A023WPJ0"/>
<evidence type="ECO:0000256" key="2">
    <source>
        <dbReference type="PROSITE-ProRule" id="PRU00703"/>
    </source>
</evidence>
<dbReference type="InterPro" id="IPR051257">
    <property type="entry name" value="Diverse_CBS-Domain"/>
</dbReference>
<keyword evidence="1 2" id="KW-0129">CBS domain</keyword>
<evidence type="ECO:0000313" key="7">
    <source>
        <dbReference type="Proteomes" id="UP000025238"/>
    </source>
</evidence>
<keyword evidence="4" id="KW-0812">Transmembrane</keyword>
<evidence type="ECO:0000256" key="1">
    <source>
        <dbReference type="ARBA" id="ARBA00023122"/>
    </source>
</evidence>
<dbReference type="Pfam" id="PF04982">
    <property type="entry name" value="TM_HPP"/>
    <property type="match status" value="1"/>
</dbReference>
<sequence>MHDSLALWIRSFLPVPLNASPKEWLRAALGVAIVMPLVFCSGYLLVGSSLTLQIMGPAGASAVLVFVASSSPFAQPWAVLVGNLLAALIGIALGMSGLPSVASLALAACLSLLCLFYLRCLHPPSIALALVAAVGSPELHQLGFMLIGPVLFYSALLVAVALVYNNLTGHPYPKPRLSRENSHHTRDLPPGERMSFTHDDVDRALQEFGEYVDVTRDDLERLIKQTEKHALRRSMGEITAAHVMSRDLYWHTPDTFIEQAWQTLQVHRLRSLPVVQGDDHRLVGIVTQVDLLKHFHPRPGRLSFGQLNFLRGIKLRAIMSSPVVSVTADTHMVELVYLLSDRGLHCLPVVDAQQRLVGMITQTDLIAALYRNWLKQLPD</sequence>
<protein>
    <recommendedName>
        <fullName evidence="5">CBS domain-containing protein</fullName>
    </recommendedName>
</protein>
<evidence type="ECO:0000256" key="4">
    <source>
        <dbReference type="SAM" id="Phobius"/>
    </source>
</evidence>
<evidence type="ECO:0000256" key="3">
    <source>
        <dbReference type="SAM" id="MobiDB-lite"/>
    </source>
</evidence>
<dbReference type="PATRIC" id="fig|316.97.peg.726"/>
<feature type="domain" description="CBS" evidence="5">
    <location>
        <begin position="319"/>
        <end position="377"/>
    </location>
</feature>
<feature type="domain" description="CBS" evidence="5">
    <location>
        <begin position="244"/>
        <end position="302"/>
    </location>
</feature>
<dbReference type="CDD" id="cd04600">
    <property type="entry name" value="CBS_pair_HPP_assoc"/>
    <property type="match status" value="1"/>
</dbReference>
<proteinExistence type="predicted"/>
<dbReference type="InterPro" id="IPR046342">
    <property type="entry name" value="CBS_dom_sf"/>
</dbReference>